<keyword evidence="2 5" id="KW-0547">Nucleotide-binding</keyword>
<dbReference type="InterPro" id="IPR004412">
    <property type="entry name" value="GatA"/>
</dbReference>
<dbReference type="SUPFAM" id="SSF75304">
    <property type="entry name" value="Amidase signature (AS) enzymes"/>
    <property type="match status" value="1"/>
</dbReference>
<keyword evidence="1 5" id="KW-0436">Ligase</keyword>
<sequence>MLFKQTPRLLNVWTSKLANPAVSSSKGSLSGLGMAVKDVFWTKELPTTAASKMLRSFHPEKDAECVSLARAAGASLLGKTNCDEFGMGSSNRYSDFGPVLHPLSNERLAGGSSGGSAAAVALNECDFALSTDTGGSTRLPASYCGVVGLKPSYGLISRYGMIPYAESLDCVGIMAQEVDTAAKVFNVLSQYDDKDPTSESIELRKAASEAYRRVRDSSDCWRIGLPEELFNHAPSEALSVAIDALIRTGASNGKRVKLYQVSLPSARLALNAYYVLASAEASSSLARYDGMQYGYRSESGSVQDTREEGFGEEVKRRIKLGNYVLSADAFDNYYLNAQRARSAITRDFDRLFRLSNVRSETEASIDGVDVLIHPTAVSGPPLVRSQEEGDYAQDILTTPASLASLPALSVPVGRDSEGFPQGVSVVSQWGCEQAVFEVARELEMLMKEILVA</sequence>
<feature type="active site" description="Acyl-ester intermediate" evidence="5">
    <location>
        <position position="136"/>
    </location>
</feature>
<evidence type="ECO:0000313" key="7">
    <source>
        <dbReference type="EMBL" id="TIA92195.1"/>
    </source>
</evidence>
<evidence type="ECO:0000259" key="6">
    <source>
        <dbReference type="Pfam" id="PF01425"/>
    </source>
</evidence>
<dbReference type="Pfam" id="PF01425">
    <property type="entry name" value="Amidase"/>
    <property type="match status" value="1"/>
</dbReference>
<dbReference type="PANTHER" id="PTHR11895">
    <property type="entry name" value="TRANSAMIDASE"/>
    <property type="match status" value="1"/>
</dbReference>
<dbReference type="GO" id="GO:0032543">
    <property type="term" value="P:mitochondrial translation"/>
    <property type="evidence" value="ECO:0007669"/>
    <property type="project" value="UniProtKB-UniRule"/>
</dbReference>
<feature type="active site" description="Charge relay system" evidence="5">
    <location>
        <position position="37"/>
    </location>
</feature>
<gene>
    <name evidence="7" type="ORF">E3P99_00792</name>
</gene>
<dbReference type="Proteomes" id="UP000310189">
    <property type="component" value="Unassembled WGS sequence"/>
</dbReference>
<evidence type="ECO:0000256" key="1">
    <source>
        <dbReference type="ARBA" id="ARBA00022598"/>
    </source>
</evidence>
<comment type="catalytic activity">
    <reaction evidence="5">
        <text>L-glutamyl-tRNA(Gln) + L-glutamine + ATP + H2O = L-glutaminyl-tRNA(Gln) + L-glutamate + ADP + phosphate + H(+)</text>
        <dbReference type="Rhea" id="RHEA:17521"/>
        <dbReference type="Rhea" id="RHEA-COMP:9681"/>
        <dbReference type="Rhea" id="RHEA-COMP:9684"/>
        <dbReference type="ChEBI" id="CHEBI:15377"/>
        <dbReference type="ChEBI" id="CHEBI:15378"/>
        <dbReference type="ChEBI" id="CHEBI:29985"/>
        <dbReference type="ChEBI" id="CHEBI:30616"/>
        <dbReference type="ChEBI" id="CHEBI:43474"/>
        <dbReference type="ChEBI" id="CHEBI:58359"/>
        <dbReference type="ChEBI" id="CHEBI:78520"/>
        <dbReference type="ChEBI" id="CHEBI:78521"/>
        <dbReference type="ChEBI" id="CHEBI:456216"/>
        <dbReference type="EC" id="6.3.5.7"/>
    </reaction>
</comment>
<keyword evidence="5" id="KW-0496">Mitochondrion</keyword>
<comment type="caution">
    <text evidence="7">The sequence shown here is derived from an EMBL/GenBank/DDBJ whole genome shotgun (WGS) entry which is preliminary data.</text>
</comment>
<comment type="similarity">
    <text evidence="5">Belongs to the amidase family. GatA subfamily.</text>
</comment>
<evidence type="ECO:0000256" key="5">
    <source>
        <dbReference type="HAMAP-Rule" id="MF_03150"/>
    </source>
</evidence>
<reference evidence="7 8" key="1">
    <citation type="submission" date="2019-03" db="EMBL/GenBank/DDBJ databases">
        <title>Sequencing 23 genomes of Wallemia ichthyophaga.</title>
        <authorList>
            <person name="Gostincar C."/>
        </authorList>
    </citation>
    <scope>NUCLEOTIDE SEQUENCE [LARGE SCALE GENOMIC DNA]</scope>
    <source>
        <strain evidence="7 8">EXF-5753</strain>
    </source>
</reference>
<feature type="active site" description="Charge relay system" evidence="5">
    <location>
        <position position="112"/>
    </location>
</feature>
<dbReference type="Gene3D" id="3.90.1300.10">
    <property type="entry name" value="Amidase signature (AS) domain"/>
    <property type="match status" value="1"/>
</dbReference>
<feature type="domain" description="Amidase" evidence="6">
    <location>
        <begin position="23"/>
        <end position="435"/>
    </location>
</feature>
<dbReference type="GO" id="GO:0050567">
    <property type="term" value="F:glutaminyl-tRNA synthase (glutamine-hydrolyzing) activity"/>
    <property type="evidence" value="ECO:0007669"/>
    <property type="project" value="UniProtKB-UniRule"/>
</dbReference>
<organism evidence="7 8">
    <name type="scientific">Wallemia hederae</name>
    <dbReference type="NCBI Taxonomy" id="1540922"/>
    <lineage>
        <taxon>Eukaryota</taxon>
        <taxon>Fungi</taxon>
        <taxon>Dikarya</taxon>
        <taxon>Basidiomycota</taxon>
        <taxon>Wallemiomycotina</taxon>
        <taxon>Wallemiomycetes</taxon>
        <taxon>Wallemiales</taxon>
        <taxon>Wallemiaceae</taxon>
        <taxon>Wallemia</taxon>
    </lineage>
</organism>
<dbReference type="GO" id="GO:0005739">
    <property type="term" value="C:mitochondrion"/>
    <property type="evidence" value="ECO:0007669"/>
    <property type="project" value="UniProtKB-SubCell"/>
</dbReference>
<dbReference type="GO" id="GO:0030956">
    <property type="term" value="C:glutamyl-tRNA(Gln) amidotransferase complex"/>
    <property type="evidence" value="ECO:0007669"/>
    <property type="project" value="UniProtKB-UniRule"/>
</dbReference>
<evidence type="ECO:0000313" key="8">
    <source>
        <dbReference type="Proteomes" id="UP000310189"/>
    </source>
</evidence>
<dbReference type="HAMAP" id="MF_00120">
    <property type="entry name" value="GatA"/>
    <property type="match status" value="1"/>
</dbReference>
<dbReference type="GO" id="GO:0005524">
    <property type="term" value="F:ATP binding"/>
    <property type="evidence" value="ECO:0007669"/>
    <property type="project" value="UniProtKB-KW"/>
</dbReference>
<dbReference type="AlphaFoldDB" id="A0A4T0FVL3"/>
<name>A0A4T0FVL3_9BASI</name>
<dbReference type="PANTHER" id="PTHR11895:SF7">
    <property type="entry name" value="GLUTAMYL-TRNA(GLN) AMIDOTRANSFERASE SUBUNIT A, MITOCHONDRIAL"/>
    <property type="match status" value="1"/>
</dbReference>
<comment type="subcellular location">
    <subcellularLocation>
        <location evidence="5">Mitochondrion</location>
    </subcellularLocation>
</comment>
<comment type="function">
    <text evidence="5">Allows the formation of correctly charged Gln-tRNA(Gln) through the transamidation of misacylated Glu-tRNA(Gln) in the mitochondria. The reaction takes place in the presence of glutamine and ATP through an activated gamma-phospho-Glu-tRNA(Gln).</text>
</comment>
<accession>A0A4T0FVL3</accession>
<keyword evidence="3 5" id="KW-0067">ATP-binding</keyword>
<dbReference type="EMBL" id="SPNW01000008">
    <property type="protein sequence ID" value="TIA92195.1"/>
    <property type="molecule type" value="Genomic_DNA"/>
</dbReference>
<evidence type="ECO:0000256" key="2">
    <source>
        <dbReference type="ARBA" id="ARBA00022741"/>
    </source>
</evidence>
<dbReference type="OrthoDB" id="421993at2759"/>
<evidence type="ECO:0000256" key="4">
    <source>
        <dbReference type="ARBA" id="ARBA00022917"/>
    </source>
</evidence>
<keyword evidence="8" id="KW-1185">Reference proteome</keyword>
<dbReference type="InterPro" id="IPR036928">
    <property type="entry name" value="AS_sf"/>
</dbReference>
<protein>
    <recommendedName>
        <fullName evidence="5">Glutamyl-tRNA(Gln) amidotransferase subunit A, mitochondrial</fullName>
        <shortName evidence="5">Glu-AdT subunit A</shortName>
        <ecNumber evidence="5">6.3.5.7</ecNumber>
    </recommendedName>
</protein>
<proteinExistence type="inferred from homology"/>
<dbReference type="InterPro" id="IPR023631">
    <property type="entry name" value="Amidase_dom"/>
</dbReference>
<dbReference type="InterPro" id="IPR000120">
    <property type="entry name" value="Amidase"/>
</dbReference>
<dbReference type="GO" id="GO:0070681">
    <property type="term" value="P:glutaminyl-tRNAGln biosynthesis via transamidation"/>
    <property type="evidence" value="ECO:0007669"/>
    <property type="project" value="UniProtKB-UniRule"/>
</dbReference>
<keyword evidence="4 5" id="KW-0648">Protein biosynthesis</keyword>
<evidence type="ECO:0000256" key="3">
    <source>
        <dbReference type="ARBA" id="ARBA00022840"/>
    </source>
</evidence>
<dbReference type="EC" id="6.3.5.7" evidence="5"/>
<comment type="subunit">
    <text evidence="5">Subunit of the heterotrimeric GatCAB amidotransferase (AdT) complex, composed of A, B and C subunits.</text>
</comment>